<dbReference type="SUPFAM" id="SSF53927">
    <property type="entry name" value="Cytidine deaminase-like"/>
    <property type="match status" value="1"/>
</dbReference>
<dbReference type="GO" id="GO:0052717">
    <property type="term" value="F:tRNA-specific adenosine-34 deaminase activity"/>
    <property type="evidence" value="ECO:0007669"/>
    <property type="project" value="UniProtKB-UniRule"/>
</dbReference>
<evidence type="ECO:0000313" key="9">
    <source>
        <dbReference type="Proteomes" id="UP000322791"/>
    </source>
</evidence>
<evidence type="ECO:0000256" key="3">
    <source>
        <dbReference type="ARBA" id="ARBA00022801"/>
    </source>
</evidence>
<dbReference type="HAMAP" id="MF_00972">
    <property type="entry name" value="tRNA_aden_deaminase"/>
    <property type="match status" value="1"/>
</dbReference>
<feature type="binding site" evidence="6">
    <location>
        <position position="57"/>
    </location>
    <ligand>
        <name>Zn(2+)</name>
        <dbReference type="ChEBI" id="CHEBI:29105"/>
        <note>catalytic</note>
    </ligand>
</feature>
<name>A0A5D6V4P0_9BACT</name>
<gene>
    <name evidence="6" type="primary">tadA</name>
    <name evidence="8" type="ORF">FY528_09640</name>
</gene>
<keyword evidence="3 6" id="KW-0378">Hydrolase</keyword>
<evidence type="ECO:0000256" key="2">
    <source>
        <dbReference type="ARBA" id="ARBA00022723"/>
    </source>
</evidence>
<dbReference type="PROSITE" id="PS51747">
    <property type="entry name" value="CYT_DCMP_DEAMINASES_2"/>
    <property type="match status" value="1"/>
</dbReference>
<dbReference type="InterPro" id="IPR002125">
    <property type="entry name" value="CMP_dCMP_dom"/>
</dbReference>
<accession>A0A5D6V4P0</accession>
<dbReference type="GO" id="GO:0002100">
    <property type="term" value="P:tRNA wobble adenosine to inosine editing"/>
    <property type="evidence" value="ECO:0007669"/>
    <property type="project" value="UniProtKB-UniRule"/>
</dbReference>
<evidence type="ECO:0000313" key="8">
    <source>
        <dbReference type="EMBL" id="TYZ10115.1"/>
    </source>
</evidence>
<keyword evidence="4 6" id="KW-0862">Zinc</keyword>
<keyword evidence="2 6" id="KW-0479">Metal-binding</keyword>
<dbReference type="EMBL" id="VTHL01000008">
    <property type="protein sequence ID" value="TYZ10115.1"/>
    <property type="molecule type" value="Genomic_DNA"/>
</dbReference>
<comment type="cofactor">
    <cofactor evidence="6">
        <name>Zn(2+)</name>
        <dbReference type="ChEBI" id="CHEBI:29105"/>
    </cofactor>
    <text evidence="6">Binds 1 zinc ion per subunit.</text>
</comment>
<protein>
    <recommendedName>
        <fullName evidence="6">tRNA-specific adenosine deaminase</fullName>
        <ecNumber evidence="6">3.5.4.33</ecNumber>
    </recommendedName>
</protein>
<dbReference type="Pfam" id="PF00383">
    <property type="entry name" value="dCMP_cyt_deam_1"/>
    <property type="match status" value="1"/>
</dbReference>
<dbReference type="InterPro" id="IPR028883">
    <property type="entry name" value="tRNA_aden_deaminase"/>
</dbReference>
<dbReference type="RefSeq" id="WP_149070790.1">
    <property type="nucleotide sequence ID" value="NZ_VTHL01000008.1"/>
</dbReference>
<keyword evidence="1 6" id="KW-0819">tRNA processing</keyword>
<comment type="similarity">
    <text evidence="6">Belongs to the cytidine and deoxycytidylate deaminase family.</text>
</comment>
<dbReference type="Proteomes" id="UP000322791">
    <property type="component" value="Unassembled WGS sequence"/>
</dbReference>
<comment type="catalytic activity">
    <reaction evidence="5 6">
        <text>adenosine(34) in tRNA + H2O + H(+) = inosine(34) in tRNA + NH4(+)</text>
        <dbReference type="Rhea" id="RHEA:43168"/>
        <dbReference type="Rhea" id="RHEA-COMP:10373"/>
        <dbReference type="Rhea" id="RHEA-COMP:10374"/>
        <dbReference type="ChEBI" id="CHEBI:15377"/>
        <dbReference type="ChEBI" id="CHEBI:15378"/>
        <dbReference type="ChEBI" id="CHEBI:28938"/>
        <dbReference type="ChEBI" id="CHEBI:74411"/>
        <dbReference type="ChEBI" id="CHEBI:82852"/>
        <dbReference type="EC" id="3.5.4.33"/>
    </reaction>
</comment>
<feature type="binding site" evidence="6">
    <location>
        <position position="87"/>
    </location>
    <ligand>
        <name>Zn(2+)</name>
        <dbReference type="ChEBI" id="CHEBI:29105"/>
        <note>catalytic</note>
    </ligand>
</feature>
<proteinExistence type="inferred from homology"/>
<evidence type="ECO:0000256" key="6">
    <source>
        <dbReference type="HAMAP-Rule" id="MF_00972"/>
    </source>
</evidence>
<keyword evidence="9" id="KW-1185">Reference proteome</keyword>
<dbReference type="Gene3D" id="3.40.140.10">
    <property type="entry name" value="Cytidine Deaminase, domain 2"/>
    <property type="match status" value="1"/>
</dbReference>
<dbReference type="GO" id="GO:0008270">
    <property type="term" value="F:zinc ion binding"/>
    <property type="evidence" value="ECO:0007669"/>
    <property type="project" value="UniProtKB-UniRule"/>
</dbReference>
<comment type="caution">
    <text evidence="8">The sequence shown here is derived from an EMBL/GenBank/DDBJ whole genome shotgun (WGS) entry which is preliminary data.</text>
</comment>
<dbReference type="InterPro" id="IPR016193">
    <property type="entry name" value="Cytidine_deaminase-like"/>
</dbReference>
<organism evidence="8 9">
    <name type="scientific">Hymenobacter lutimineralis</name>
    <dbReference type="NCBI Taxonomy" id="2606448"/>
    <lineage>
        <taxon>Bacteria</taxon>
        <taxon>Pseudomonadati</taxon>
        <taxon>Bacteroidota</taxon>
        <taxon>Cytophagia</taxon>
        <taxon>Cytophagales</taxon>
        <taxon>Hymenobacteraceae</taxon>
        <taxon>Hymenobacter</taxon>
    </lineage>
</organism>
<dbReference type="AlphaFoldDB" id="A0A5D6V4P0"/>
<dbReference type="CDD" id="cd01285">
    <property type="entry name" value="nucleoside_deaminase"/>
    <property type="match status" value="1"/>
</dbReference>
<dbReference type="PANTHER" id="PTHR11079:SF202">
    <property type="entry name" value="TRNA-SPECIFIC ADENOSINE DEAMINASE"/>
    <property type="match status" value="1"/>
</dbReference>
<feature type="domain" description="CMP/dCMP-type deaminase" evidence="7">
    <location>
        <begin position="6"/>
        <end position="116"/>
    </location>
</feature>
<evidence type="ECO:0000256" key="4">
    <source>
        <dbReference type="ARBA" id="ARBA00022833"/>
    </source>
</evidence>
<comment type="subunit">
    <text evidence="6">Homodimer.</text>
</comment>
<evidence type="ECO:0000256" key="5">
    <source>
        <dbReference type="ARBA" id="ARBA00048045"/>
    </source>
</evidence>
<reference evidence="8 9" key="1">
    <citation type="submission" date="2019-08" db="EMBL/GenBank/DDBJ databases">
        <authorList>
            <person name="Seo M.-J."/>
        </authorList>
    </citation>
    <scope>NUCLEOTIDE SEQUENCE [LARGE SCALE GENOMIC DNA]</scope>
    <source>
        <strain evidence="8 9">KIGAM108</strain>
    </source>
</reference>
<feature type="active site" description="Proton donor" evidence="6">
    <location>
        <position position="59"/>
    </location>
</feature>
<evidence type="ECO:0000259" key="7">
    <source>
        <dbReference type="PROSITE" id="PS51747"/>
    </source>
</evidence>
<feature type="binding site" evidence="6">
    <location>
        <position position="90"/>
    </location>
    <ligand>
        <name>Zn(2+)</name>
        <dbReference type="ChEBI" id="CHEBI:29105"/>
        <note>catalytic</note>
    </ligand>
</feature>
<dbReference type="EC" id="3.5.4.33" evidence="6"/>
<evidence type="ECO:0000256" key="1">
    <source>
        <dbReference type="ARBA" id="ARBA00022694"/>
    </source>
</evidence>
<dbReference type="PANTHER" id="PTHR11079">
    <property type="entry name" value="CYTOSINE DEAMINASE FAMILY MEMBER"/>
    <property type="match status" value="1"/>
</dbReference>
<sequence length="148" mass="16831">MTLSLYSDEYYMREALKQARYALEEEEIPIGAVVVLDRQIIARAYNQTEKLRDVTAHAEMLALTAAANHLGNKYLQDCTLYVTVEPCVMCAGASFWAQVKRVVYGAAEDKRGYRRYGNLLHPRTELATGIMALECAALMQEFFARKRK</sequence>
<comment type="function">
    <text evidence="6">Catalyzes the deamination of adenosine to inosine at the wobble position 34 of tRNA(Arg2).</text>
</comment>